<dbReference type="EMBL" id="CM020618">
    <property type="protein sequence ID" value="KAK1859307.1"/>
    <property type="molecule type" value="Genomic_DNA"/>
</dbReference>
<keyword evidence="2" id="KW-1185">Reference proteome</keyword>
<organism evidence="1 2">
    <name type="scientific">Pyropia yezoensis</name>
    <name type="common">Susabi-nori</name>
    <name type="synonym">Porphyra yezoensis</name>
    <dbReference type="NCBI Taxonomy" id="2788"/>
    <lineage>
        <taxon>Eukaryota</taxon>
        <taxon>Rhodophyta</taxon>
        <taxon>Bangiophyceae</taxon>
        <taxon>Bangiales</taxon>
        <taxon>Bangiaceae</taxon>
        <taxon>Pyropia</taxon>
    </lineage>
</organism>
<evidence type="ECO:0000313" key="1">
    <source>
        <dbReference type="EMBL" id="KAK1859307.1"/>
    </source>
</evidence>
<reference evidence="1" key="1">
    <citation type="submission" date="2019-11" db="EMBL/GenBank/DDBJ databases">
        <title>Nori genome reveals adaptations in red seaweeds to the harsh intertidal environment.</title>
        <authorList>
            <person name="Wang D."/>
            <person name="Mao Y."/>
        </authorList>
    </citation>
    <scope>NUCLEOTIDE SEQUENCE</scope>
    <source>
        <tissue evidence="1">Gametophyte</tissue>
    </source>
</reference>
<dbReference type="Proteomes" id="UP000798662">
    <property type="component" value="Chromosome 1"/>
</dbReference>
<gene>
    <name evidence="1" type="ORF">I4F81_001904</name>
</gene>
<accession>A0ACC3BN26</accession>
<proteinExistence type="predicted"/>
<sequence length="402" mass="44210">MSSWAVRPQADPFRDGRYGAAAFPSGRSPRSPWTWALAAAAVMISGAAAAVRPAAAHSFLTHPLPAWEAVAGCRVGGTPGFMYNCKGPCPNAGGYGLREGLDEAHPTAVWARGEPVEIRWARNNHEGGFVRLALVPLEHRDNPEMHKKYAFHFQCFRSDPFTCKTKTERLVDGWFDEKNVAYKTHVKVPRHIPNGIYVLGWVWYGGLHTDMPWTSYYGDYFSCAYVRIHGGGPLSWSHQPTWWPGRSSLFPNVCETSSTNIGECPEEPCMDRPRMMRVPAEFENGAMPPRLWRDMYPAYDNQTDAPAPTPAGELPPDQEELVSPVAYLRPTPAPVVDSYESYAQTAAEDDTPEDELIDAPDLEYTDAQALPDTGGMTVGGADAQPVDVSTLSRAAAHGDSQD</sequence>
<evidence type="ECO:0000313" key="2">
    <source>
        <dbReference type="Proteomes" id="UP000798662"/>
    </source>
</evidence>
<comment type="caution">
    <text evidence="1">The sequence shown here is derived from an EMBL/GenBank/DDBJ whole genome shotgun (WGS) entry which is preliminary data.</text>
</comment>
<name>A0ACC3BN26_PYRYE</name>
<protein>
    <submittedName>
        <fullName evidence="1">Uncharacterized protein</fullName>
    </submittedName>
</protein>